<dbReference type="InterPro" id="IPR051259">
    <property type="entry name" value="rRNA_Methyltransferase"/>
</dbReference>
<dbReference type="eggNOG" id="COG0566">
    <property type="taxonomic scope" value="Bacteria"/>
</dbReference>
<reference evidence="5 6" key="1">
    <citation type="journal article" date="2009" name="Stand. Genomic Sci.">
        <title>Complete genome sequence of Kytococcus sedentarius type strain (541).</title>
        <authorList>
            <person name="Sims D."/>
            <person name="Brettin T."/>
            <person name="Detter J.C."/>
            <person name="Han C."/>
            <person name="Lapidus A."/>
            <person name="Copeland A."/>
            <person name="Glavina Del Rio T."/>
            <person name="Nolan M."/>
            <person name="Chen F."/>
            <person name="Lucas S."/>
            <person name="Tice H."/>
            <person name="Cheng J.F."/>
            <person name="Bruce D."/>
            <person name="Goodwin L."/>
            <person name="Pitluck S."/>
            <person name="Ovchinnikova G."/>
            <person name="Pati A."/>
            <person name="Ivanova N."/>
            <person name="Mavrommatis K."/>
            <person name="Chen A."/>
            <person name="Palaniappan K."/>
            <person name="D'haeseleer P."/>
            <person name="Chain P."/>
            <person name="Bristow J."/>
            <person name="Eisen J.A."/>
            <person name="Markowitz V."/>
            <person name="Hugenholtz P."/>
            <person name="Schneider S."/>
            <person name="Goker M."/>
            <person name="Pukall R."/>
            <person name="Kyrpides N.C."/>
            <person name="Klenk H.P."/>
        </authorList>
    </citation>
    <scope>NUCLEOTIDE SEQUENCE [LARGE SCALE GENOMIC DNA]</scope>
    <source>
        <strain evidence="6">ATCC 14392 / DSM 20547 / JCM 11482 / CCUG 33030 / NBRC 15357 / NCTC 11040 / CCM 314 / 541</strain>
    </source>
</reference>
<comment type="similarity">
    <text evidence="1">Belongs to the class IV-like SAM-binding methyltransferase superfamily. RNA methyltransferase TrmH family.</text>
</comment>
<keyword evidence="6" id="KW-1185">Reference proteome</keyword>
<dbReference type="SUPFAM" id="SSF55315">
    <property type="entry name" value="L30e-like"/>
    <property type="match status" value="1"/>
</dbReference>
<dbReference type="SMART" id="SM00967">
    <property type="entry name" value="SpoU_sub_bind"/>
    <property type="match status" value="1"/>
</dbReference>
<evidence type="ECO:0000256" key="3">
    <source>
        <dbReference type="ARBA" id="ARBA00022679"/>
    </source>
</evidence>
<evidence type="ECO:0000259" key="4">
    <source>
        <dbReference type="SMART" id="SM00967"/>
    </source>
</evidence>
<dbReference type="Gene3D" id="3.30.1330.30">
    <property type="match status" value="1"/>
</dbReference>
<dbReference type="Gene3D" id="3.40.1280.10">
    <property type="match status" value="1"/>
</dbReference>
<protein>
    <submittedName>
        <fullName evidence="5">rRNA methylase</fullName>
    </submittedName>
</protein>
<dbReference type="KEGG" id="kse:Ksed_01710"/>
<gene>
    <name evidence="5" type="ordered locus">Ksed_01710</name>
</gene>
<dbReference type="RefSeq" id="WP_012801678.1">
    <property type="nucleotide sequence ID" value="NC_013169.1"/>
</dbReference>
<dbReference type="CDD" id="cd18104">
    <property type="entry name" value="SpoU-like_RNA-MTase"/>
    <property type="match status" value="1"/>
</dbReference>
<dbReference type="GO" id="GO:0032259">
    <property type="term" value="P:methylation"/>
    <property type="evidence" value="ECO:0007669"/>
    <property type="project" value="UniProtKB-KW"/>
</dbReference>
<dbReference type="GO" id="GO:0003723">
    <property type="term" value="F:RNA binding"/>
    <property type="evidence" value="ECO:0007669"/>
    <property type="project" value="InterPro"/>
</dbReference>
<dbReference type="GO" id="GO:0005737">
    <property type="term" value="C:cytoplasm"/>
    <property type="evidence" value="ECO:0007669"/>
    <property type="project" value="UniProtKB-ARBA"/>
</dbReference>
<dbReference type="GO" id="GO:0008173">
    <property type="term" value="F:RNA methyltransferase activity"/>
    <property type="evidence" value="ECO:0007669"/>
    <property type="project" value="InterPro"/>
</dbReference>
<dbReference type="InterPro" id="IPR029026">
    <property type="entry name" value="tRNA_m1G_MTases_N"/>
</dbReference>
<dbReference type="Proteomes" id="UP000006666">
    <property type="component" value="Chromosome"/>
</dbReference>
<dbReference type="STRING" id="478801.Ksed_01710"/>
<evidence type="ECO:0000256" key="1">
    <source>
        <dbReference type="ARBA" id="ARBA00007228"/>
    </source>
</evidence>
<feature type="domain" description="RNA 2-O ribose methyltransferase substrate binding" evidence="4">
    <location>
        <begin position="35"/>
        <end position="112"/>
    </location>
</feature>
<dbReference type="Pfam" id="PF00588">
    <property type="entry name" value="SpoU_methylase"/>
    <property type="match status" value="1"/>
</dbReference>
<dbReference type="Pfam" id="PF22435">
    <property type="entry name" value="MRM3-like_sub_bind"/>
    <property type="match status" value="1"/>
</dbReference>
<name>C7NJ34_KYTSD</name>
<dbReference type="InterPro" id="IPR053888">
    <property type="entry name" value="MRM3-like_sub_bind"/>
</dbReference>
<evidence type="ECO:0000313" key="6">
    <source>
        <dbReference type="Proteomes" id="UP000006666"/>
    </source>
</evidence>
<dbReference type="PANTHER" id="PTHR43191:SF2">
    <property type="entry name" value="RRNA METHYLTRANSFERASE 3, MITOCHONDRIAL"/>
    <property type="match status" value="1"/>
</dbReference>
<dbReference type="InterPro" id="IPR013123">
    <property type="entry name" value="SpoU_subst-bd"/>
</dbReference>
<keyword evidence="3" id="KW-0808">Transferase</keyword>
<dbReference type="HOGENOM" id="CLU_021322_3_2_11"/>
<dbReference type="SUPFAM" id="SSF75217">
    <property type="entry name" value="alpha/beta knot"/>
    <property type="match status" value="1"/>
</dbReference>
<dbReference type="PANTHER" id="PTHR43191">
    <property type="entry name" value="RRNA METHYLTRANSFERASE 3"/>
    <property type="match status" value="1"/>
</dbReference>
<keyword evidence="2 5" id="KW-0489">Methyltransferase</keyword>
<dbReference type="AlphaFoldDB" id="C7NJ34"/>
<accession>C7NJ34</accession>
<dbReference type="InterPro" id="IPR029028">
    <property type="entry name" value="Alpha/beta_knot_MTases"/>
</dbReference>
<sequence>MSPAPLHISSPANPRIKALRELRRRRAREATGSTLVEGYEELQIALAGGVRPRELYLCEELMADPAAQQDVVELASQRGAGIVTLSRAVFEKAAYREGPDGFLAVVPTPGVALADLPQPDGPGLYVVAEHLEKPGNLGAILRTADAAGVDAVIAADPVTDWGNPNVVRGSKGTVFSVPVATAPTPEVLDFLAGRGMTLVATTPHTEVLHTQVDLTGPVAIAVGAEKTGLTASALEGATHRVRIPMVGRANSLNVATSAAIVVYEAVRQRLG</sequence>
<evidence type="ECO:0000313" key="5">
    <source>
        <dbReference type="EMBL" id="ACV05259.1"/>
    </source>
</evidence>
<dbReference type="GO" id="GO:0006396">
    <property type="term" value="P:RNA processing"/>
    <property type="evidence" value="ECO:0007669"/>
    <property type="project" value="InterPro"/>
</dbReference>
<organism evidence="5 6">
    <name type="scientific">Kytococcus sedentarius (strain ATCC 14392 / DSM 20547 / JCM 11482 / CCUG 33030 / NBRC 15357 / NCTC 11040 / CCM 314 / 541)</name>
    <name type="common">Micrococcus sedentarius</name>
    <dbReference type="NCBI Taxonomy" id="478801"/>
    <lineage>
        <taxon>Bacteria</taxon>
        <taxon>Bacillati</taxon>
        <taxon>Actinomycetota</taxon>
        <taxon>Actinomycetes</taxon>
        <taxon>Micrococcales</taxon>
        <taxon>Kytococcaceae</taxon>
        <taxon>Kytococcus</taxon>
    </lineage>
</organism>
<dbReference type="InterPro" id="IPR029064">
    <property type="entry name" value="Ribosomal_eL30-like_sf"/>
</dbReference>
<dbReference type="EMBL" id="CP001686">
    <property type="protein sequence ID" value="ACV05259.1"/>
    <property type="molecule type" value="Genomic_DNA"/>
</dbReference>
<proteinExistence type="inferred from homology"/>
<evidence type="ECO:0000256" key="2">
    <source>
        <dbReference type="ARBA" id="ARBA00022603"/>
    </source>
</evidence>
<dbReference type="InterPro" id="IPR001537">
    <property type="entry name" value="SpoU_MeTrfase"/>
</dbReference>